<evidence type="ECO:0000256" key="2">
    <source>
        <dbReference type="ARBA" id="ARBA00022771"/>
    </source>
</evidence>
<evidence type="ECO:0000313" key="8">
    <source>
        <dbReference type="Proteomes" id="UP001630127"/>
    </source>
</evidence>
<dbReference type="EMBL" id="JBJUIK010000011">
    <property type="protein sequence ID" value="KAL3514478.1"/>
    <property type="molecule type" value="Genomic_DNA"/>
</dbReference>
<dbReference type="AlphaFoldDB" id="A0ABD2Z5R9"/>
<dbReference type="InterPro" id="IPR007527">
    <property type="entry name" value="Znf_SWIM"/>
</dbReference>
<accession>A0ABD2Z5R9</accession>
<organism evidence="7 8">
    <name type="scientific">Cinchona calisaya</name>
    <dbReference type="NCBI Taxonomy" id="153742"/>
    <lineage>
        <taxon>Eukaryota</taxon>
        <taxon>Viridiplantae</taxon>
        <taxon>Streptophyta</taxon>
        <taxon>Embryophyta</taxon>
        <taxon>Tracheophyta</taxon>
        <taxon>Spermatophyta</taxon>
        <taxon>Magnoliopsida</taxon>
        <taxon>eudicotyledons</taxon>
        <taxon>Gunneridae</taxon>
        <taxon>Pentapetalae</taxon>
        <taxon>asterids</taxon>
        <taxon>lamiids</taxon>
        <taxon>Gentianales</taxon>
        <taxon>Rubiaceae</taxon>
        <taxon>Cinchonoideae</taxon>
        <taxon>Cinchoneae</taxon>
        <taxon>Cinchona</taxon>
    </lineage>
</organism>
<dbReference type="GO" id="GO:0008270">
    <property type="term" value="F:zinc ion binding"/>
    <property type="evidence" value="ECO:0007669"/>
    <property type="project" value="UniProtKB-KW"/>
</dbReference>
<dbReference type="SMART" id="SM00575">
    <property type="entry name" value="ZnF_PMZ"/>
    <property type="match status" value="1"/>
</dbReference>
<evidence type="ECO:0000256" key="5">
    <source>
        <dbReference type="SAM" id="MobiDB-lite"/>
    </source>
</evidence>
<sequence length="235" mass="26083">MPYFDCIEAGNRIWEVIKLRKTYVVSLSDSSCSCNEWNLTRIPCVHATTTIVNDNKEPSDFVHDWYTVNSYKMIFQHVIFLIPDDSGWGQDAEISHSQDIDTSSNPNIGSLDGGRDHGKEYQMVQLSLLIHKWPQHSLPTKMWTTSRNNSASTSADTLIGSVTRHKKVGVDISTIDIASGSGVQIVVAASRIARSSVNTNAMGKVQRLQTRSEVHLFSSRGSSNNGNQTKTTKQP</sequence>
<keyword evidence="2 4" id="KW-0863">Zinc-finger</keyword>
<dbReference type="Pfam" id="PF04434">
    <property type="entry name" value="SWIM"/>
    <property type="match status" value="1"/>
</dbReference>
<keyword evidence="8" id="KW-1185">Reference proteome</keyword>
<feature type="compositionally biased region" description="Polar residues" evidence="5">
    <location>
        <begin position="219"/>
        <end position="235"/>
    </location>
</feature>
<comment type="caution">
    <text evidence="7">The sequence shown here is derived from an EMBL/GenBank/DDBJ whole genome shotgun (WGS) entry which is preliminary data.</text>
</comment>
<reference evidence="7 8" key="1">
    <citation type="submission" date="2024-11" db="EMBL/GenBank/DDBJ databases">
        <title>A near-complete genome assembly of Cinchona calisaya.</title>
        <authorList>
            <person name="Lian D.C."/>
            <person name="Zhao X.W."/>
            <person name="Wei L."/>
        </authorList>
    </citation>
    <scope>NUCLEOTIDE SEQUENCE [LARGE SCALE GENOMIC DNA]</scope>
    <source>
        <tissue evidence="7">Nenye</tissue>
    </source>
</reference>
<dbReference type="InterPro" id="IPR006564">
    <property type="entry name" value="Znf_PMZ"/>
</dbReference>
<dbReference type="PROSITE" id="PS50966">
    <property type="entry name" value="ZF_SWIM"/>
    <property type="match status" value="1"/>
</dbReference>
<name>A0ABD2Z5R9_9GENT</name>
<feature type="region of interest" description="Disordered" evidence="5">
    <location>
        <begin position="210"/>
        <end position="235"/>
    </location>
</feature>
<dbReference type="Proteomes" id="UP001630127">
    <property type="component" value="Unassembled WGS sequence"/>
</dbReference>
<evidence type="ECO:0000256" key="4">
    <source>
        <dbReference type="PROSITE-ProRule" id="PRU00325"/>
    </source>
</evidence>
<proteinExistence type="predicted"/>
<gene>
    <name evidence="7" type="ORF">ACH5RR_027195</name>
</gene>
<evidence type="ECO:0000256" key="3">
    <source>
        <dbReference type="ARBA" id="ARBA00022833"/>
    </source>
</evidence>
<keyword evidence="3" id="KW-0862">Zinc</keyword>
<evidence type="ECO:0000259" key="6">
    <source>
        <dbReference type="PROSITE" id="PS50966"/>
    </source>
</evidence>
<protein>
    <recommendedName>
        <fullName evidence="6">SWIM-type domain-containing protein</fullName>
    </recommendedName>
</protein>
<keyword evidence="1" id="KW-0479">Metal-binding</keyword>
<evidence type="ECO:0000313" key="7">
    <source>
        <dbReference type="EMBL" id="KAL3514478.1"/>
    </source>
</evidence>
<evidence type="ECO:0000256" key="1">
    <source>
        <dbReference type="ARBA" id="ARBA00022723"/>
    </source>
</evidence>
<feature type="domain" description="SWIM-type" evidence="6">
    <location>
        <begin position="23"/>
        <end position="55"/>
    </location>
</feature>